<evidence type="ECO:0000313" key="2">
    <source>
        <dbReference type="Proteomes" id="UP001529510"/>
    </source>
</evidence>
<feature type="non-terminal residue" evidence="1">
    <location>
        <position position="55"/>
    </location>
</feature>
<feature type="non-terminal residue" evidence="1">
    <location>
        <position position="1"/>
    </location>
</feature>
<comment type="caution">
    <text evidence="1">The sequence shown here is derived from an EMBL/GenBank/DDBJ whole genome shotgun (WGS) entry which is preliminary data.</text>
</comment>
<accession>A0ABD0P0J7</accession>
<evidence type="ECO:0000313" key="1">
    <source>
        <dbReference type="EMBL" id="KAL0167638.1"/>
    </source>
</evidence>
<sequence>IPTIPAVYDLDMMQDQGDRGDGIVSASAYSIDQDTRLGTLENNLNSIRTMLDMLK</sequence>
<dbReference type="AlphaFoldDB" id="A0ABD0P0J7"/>
<proteinExistence type="predicted"/>
<protein>
    <submittedName>
        <fullName evidence="1">Uncharacterized protein</fullName>
    </submittedName>
</protein>
<name>A0ABD0P0J7_CIRMR</name>
<keyword evidence="2" id="KW-1185">Reference proteome</keyword>
<dbReference type="EMBL" id="JAMKFB020000018">
    <property type="protein sequence ID" value="KAL0167638.1"/>
    <property type="molecule type" value="Genomic_DNA"/>
</dbReference>
<organism evidence="1 2">
    <name type="scientific">Cirrhinus mrigala</name>
    <name type="common">Mrigala</name>
    <dbReference type="NCBI Taxonomy" id="683832"/>
    <lineage>
        <taxon>Eukaryota</taxon>
        <taxon>Metazoa</taxon>
        <taxon>Chordata</taxon>
        <taxon>Craniata</taxon>
        <taxon>Vertebrata</taxon>
        <taxon>Euteleostomi</taxon>
        <taxon>Actinopterygii</taxon>
        <taxon>Neopterygii</taxon>
        <taxon>Teleostei</taxon>
        <taxon>Ostariophysi</taxon>
        <taxon>Cypriniformes</taxon>
        <taxon>Cyprinidae</taxon>
        <taxon>Labeoninae</taxon>
        <taxon>Labeonini</taxon>
        <taxon>Cirrhinus</taxon>
    </lineage>
</organism>
<dbReference type="Proteomes" id="UP001529510">
    <property type="component" value="Unassembled WGS sequence"/>
</dbReference>
<reference evidence="1 2" key="1">
    <citation type="submission" date="2024-05" db="EMBL/GenBank/DDBJ databases">
        <title>Genome sequencing and assembly of Indian major carp, Cirrhinus mrigala (Hamilton, 1822).</title>
        <authorList>
            <person name="Mohindra V."/>
            <person name="Chowdhury L.M."/>
            <person name="Lal K."/>
            <person name="Jena J.K."/>
        </authorList>
    </citation>
    <scope>NUCLEOTIDE SEQUENCE [LARGE SCALE GENOMIC DNA]</scope>
    <source>
        <strain evidence="1">CM1030</strain>
        <tissue evidence="1">Blood</tissue>
    </source>
</reference>
<gene>
    <name evidence="1" type="ORF">M9458_035860</name>
</gene>